<reference evidence="2 3" key="1">
    <citation type="submission" date="2020-05" db="EMBL/GenBank/DDBJ databases">
        <authorList>
            <person name="Niu N."/>
        </authorList>
    </citation>
    <scope>NUCLEOTIDE SEQUENCE [LARGE SCALE GENOMIC DNA]</scope>
    <source>
        <strain evidence="2 3">3340-03</strain>
    </source>
</reference>
<dbReference type="RefSeq" id="WP_171679487.1">
    <property type="nucleotide sequence ID" value="NZ_JABGBN010000001.1"/>
</dbReference>
<accession>A0A849P077</accession>
<dbReference type="GO" id="GO:0005829">
    <property type="term" value="C:cytosol"/>
    <property type="evidence" value="ECO:0007669"/>
    <property type="project" value="TreeGrafter"/>
</dbReference>
<dbReference type="GO" id="GO:0006259">
    <property type="term" value="P:DNA metabolic process"/>
    <property type="evidence" value="ECO:0007669"/>
    <property type="project" value="UniProtKB-ARBA"/>
</dbReference>
<evidence type="ECO:0000313" key="2">
    <source>
        <dbReference type="EMBL" id="NOL50800.1"/>
    </source>
</evidence>
<dbReference type="InterPro" id="IPR036397">
    <property type="entry name" value="RNaseH_sf"/>
</dbReference>
<evidence type="ECO:0000259" key="1">
    <source>
        <dbReference type="SMART" id="SM00479"/>
    </source>
</evidence>
<sequence>MYFTAIDIELANHHLSSICQIGIAVFEDSKLVETWDSYIDPVEDFNPFNTKLHGIDAWTVYQAPKKHEIIDDLRHYLDGQAVVSYGLFDRHAIYSNYPDSFKTHWYDVTAIVRKVWPQFDKGGFALNKMATFLDIPQTQHHDALEDAIICGQILCEALKVSGKSLDKWPHK</sequence>
<keyword evidence="3" id="KW-1185">Reference proteome</keyword>
<organism evidence="2 3">
    <name type="scientific">Pelistega suis</name>
    <dbReference type="NCBI Taxonomy" id="1631957"/>
    <lineage>
        <taxon>Bacteria</taxon>
        <taxon>Pseudomonadati</taxon>
        <taxon>Pseudomonadota</taxon>
        <taxon>Betaproteobacteria</taxon>
        <taxon>Burkholderiales</taxon>
        <taxon>Alcaligenaceae</taxon>
        <taxon>Pelistega</taxon>
    </lineage>
</organism>
<gene>
    <name evidence="2" type="ORF">HKX39_01225</name>
</gene>
<dbReference type="AlphaFoldDB" id="A0A849P077"/>
<dbReference type="Proteomes" id="UP000537862">
    <property type="component" value="Unassembled WGS sequence"/>
</dbReference>
<dbReference type="PANTHER" id="PTHR30231">
    <property type="entry name" value="DNA POLYMERASE III SUBUNIT EPSILON"/>
    <property type="match status" value="1"/>
</dbReference>
<dbReference type="InterPro" id="IPR012337">
    <property type="entry name" value="RNaseH-like_sf"/>
</dbReference>
<comment type="caution">
    <text evidence="2">The sequence shown here is derived from an EMBL/GenBank/DDBJ whole genome shotgun (WGS) entry which is preliminary data.</text>
</comment>
<protein>
    <recommendedName>
        <fullName evidence="1">Exonuclease domain-containing protein</fullName>
    </recommendedName>
</protein>
<dbReference type="GO" id="GO:0008408">
    <property type="term" value="F:3'-5' exonuclease activity"/>
    <property type="evidence" value="ECO:0007669"/>
    <property type="project" value="TreeGrafter"/>
</dbReference>
<evidence type="ECO:0000313" key="3">
    <source>
        <dbReference type="Proteomes" id="UP000537862"/>
    </source>
</evidence>
<dbReference type="PANTHER" id="PTHR30231:SF42">
    <property type="entry name" value="EXONUCLEASE"/>
    <property type="match status" value="1"/>
</dbReference>
<dbReference type="SMART" id="SM00479">
    <property type="entry name" value="EXOIII"/>
    <property type="match status" value="1"/>
</dbReference>
<dbReference type="Pfam" id="PF00929">
    <property type="entry name" value="RNase_T"/>
    <property type="match status" value="1"/>
</dbReference>
<proteinExistence type="predicted"/>
<name>A0A849P077_9BURK</name>
<dbReference type="InterPro" id="IPR013520">
    <property type="entry name" value="Ribonucl_H"/>
</dbReference>
<feature type="domain" description="Exonuclease" evidence="1">
    <location>
        <begin position="2"/>
        <end position="163"/>
    </location>
</feature>
<dbReference type="Gene3D" id="3.30.420.10">
    <property type="entry name" value="Ribonuclease H-like superfamily/Ribonuclease H"/>
    <property type="match status" value="1"/>
</dbReference>
<dbReference type="SUPFAM" id="SSF53098">
    <property type="entry name" value="Ribonuclease H-like"/>
    <property type="match status" value="1"/>
</dbReference>
<dbReference type="EMBL" id="JABGBN010000001">
    <property type="protein sequence ID" value="NOL50800.1"/>
    <property type="molecule type" value="Genomic_DNA"/>
</dbReference>
<dbReference type="GO" id="GO:0003676">
    <property type="term" value="F:nucleic acid binding"/>
    <property type="evidence" value="ECO:0007669"/>
    <property type="project" value="InterPro"/>
</dbReference>